<comment type="caution">
    <text evidence="2">The sequence shown here is derived from an EMBL/GenBank/DDBJ whole genome shotgun (WGS) entry which is preliminary data.</text>
</comment>
<feature type="transmembrane region" description="Helical" evidence="1">
    <location>
        <begin position="20"/>
        <end position="38"/>
    </location>
</feature>
<keyword evidence="1" id="KW-1133">Transmembrane helix</keyword>
<evidence type="ECO:0008006" key="4">
    <source>
        <dbReference type="Google" id="ProtNLM"/>
    </source>
</evidence>
<keyword evidence="1" id="KW-0472">Membrane</keyword>
<protein>
    <recommendedName>
        <fullName evidence="4">SMP-30/Gluconolaconase/LRE-like region</fullName>
    </recommendedName>
</protein>
<evidence type="ECO:0000256" key="1">
    <source>
        <dbReference type="SAM" id="Phobius"/>
    </source>
</evidence>
<dbReference type="EMBL" id="SJPI01000001">
    <property type="protein sequence ID" value="TWT53703.1"/>
    <property type="molecule type" value="Genomic_DNA"/>
</dbReference>
<evidence type="ECO:0000313" key="3">
    <source>
        <dbReference type="Proteomes" id="UP000316598"/>
    </source>
</evidence>
<dbReference type="Proteomes" id="UP000316598">
    <property type="component" value="Unassembled WGS sequence"/>
</dbReference>
<dbReference type="AlphaFoldDB" id="A0A5C5WUM5"/>
<keyword evidence="1" id="KW-0812">Transmembrane</keyword>
<keyword evidence="3" id="KW-1185">Reference proteome</keyword>
<reference evidence="2 3" key="1">
    <citation type="submission" date="2019-02" db="EMBL/GenBank/DDBJ databases">
        <title>Deep-cultivation of Planctomycetes and their phenomic and genomic characterization uncovers novel biology.</title>
        <authorList>
            <person name="Wiegand S."/>
            <person name="Jogler M."/>
            <person name="Boedeker C."/>
            <person name="Pinto D."/>
            <person name="Vollmers J."/>
            <person name="Rivas-Marin E."/>
            <person name="Kohn T."/>
            <person name="Peeters S.H."/>
            <person name="Heuer A."/>
            <person name="Rast P."/>
            <person name="Oberbeckmann S."/>
            <person name="Bunk B."/>
            <person name="Jeske O."/>
            <person name="Meyerdierks A."/>
            <person name="Storesund J.E."/>
            <person name="Kallscheuer N."/>
            <person name="Luecker S."/>
            <person name="Lage O.M."/>
            <person name="Pohl T."/>
            <person name="Merkel B.J."/>
            <person name="Hornburger P."/>
            <person name="Mueller R.-W."/>
            <person name="Bruemmer F."/>
            <person name="Labrenz M."/>
            <person name="Spormann A.M."/>
            <person name="Op Den Camp H."/>
            <person name="Overmann J."/>
            <person name="Amann R."/>
            <person name="Jetten M.S.M."/>
            <person name="Mascher T."/>
            <person name="Medema M.H."/>
            <person name="Devos D.P."/>
            <person name="Kaster A.-K."/>
            <person name="Ovreas L."/>
            <person name="Rohde M."/>
            <person name="Galperin M.Y."/>
            <person name="Jogler C."/>
        </authorList>
    </citation>
    <scope>NUCLEOTIDE SEQUENCE [LARGE SCALE GENOMIC DNA]</scope>
    <source>
        <strain evidence="2 3">Pla22</strain>
    </source>
</reference>
<proteinExistence type="predicted"/>
<name>A0A5C5WUM5_9BACT</name>
<dbReference type="SUPFAM" id="SSF75011">
    <property type="entry name" value="3-carboxy-cis,cis-mucoante lactonizing enzyme"/>
    <property type="match status" value="1"/>
</dbReference>
<evidence type="ECO:0000313" key="2">
    <source>
        <dbReference type="EMBL" id="TWT53703.1"/>
    </source>
</evidence>
<gene>
    <name evidence="2" type="ORF">Pla22_13350</name>
</gene>
<sequence>MLHREILISTRYTYCNFETFVLVFVANFILFSAGIMAFCGQVSAAPPDETGIQSQGGAVDREFKLNNAELTESSGLAFSNLAPGYLWSHNDSGSRAHLFAFGETGNAVGSIRFSDQVAANDWEDMASFVDGGVPRLLVADCGDNQANRNSVSLYIFDEPDPTMVSRVTDFQVVKIRYPSGPRDCEAVAVDVTHREIILFTKSFLPLSDVFVVALPPRDQKQIAVIDARRVTSVAIPLVTGADFDPVTGNLWLCNYFQCYRYEPSLQESEIRLLDTVRNVPYPVSLPAWKQIEAIAVDRKGRAWVTSEGNRTPLGRLSCLKLSKSSTLKIAPP</sequence>
<organism evidence="2 3">
    <name type="scientific">Rubripirellula amarantea</name>
    <dbReference type="NCBI Taxonomy" id="2527999"/>
    <lineage>
        <taxon>Bacteria</taxon>
        <taxon>Pseudomonadati</taxon>
        <taxon>Planctomycetota</taxon>
        <taxon>Planctomycetia</taxon>
        <taxon>Pirellulales</taxon>
        <taxon>Pirellulaceae</taxon>
        <taxon>Rubripirellula</taxon>
    </lineage>
</organism>
<accession>A0A5C5WUM5</accession>